<dbReference type="SMART" id="SM01130">
    <property type="entry name" value="DHDPS"/>
    <property type="match status" value="1"/>
</dbReference>
<evidence type="ECO:0000313" key="5">
    <source>
        <dbReference type="EMBL" id="MBD7949847.1"/>
    </source>
</evidence>
<dbReference type="Proteomes" id="UP000641803">
    <property type="component" value="Unassembled WGS sequence"/>
</dbReference>
<dbReference type="Gene3D" id="3.20.20.70">
    <property type="entry name" value="Aldolase class I"/>
    <property type="match status" value="1"/>
</dbReference>
<keyword evidence="2 4" id="KW-0456">Lyase</keyword>
<sequence length="311" mass="32591">MESAVPTTTTFSGVIPPVVTPLTADGELDRASFERLITSQLDAGVHGLFVLGSSGEVAYLDDARRSQVMEAAVEITAGRVPVMAGVIDLTTRRVADQVRRAQDAGVDAVVATAPLYIRTNDDEIERHFRGVAAASDLPLFAYDVPVCVHSKLDLGMLVRLGSEGVIAGVKDSSGDDVGFRRLVAANRAAGSPLRLFTGHEVVVDGMLLLGADGVVPGLGNVDPAGYVRLWDAAQAGDWARARDEQDRLASLFEIVFQPRGYSGGASGLGAFKTSLQLLGVIGSNVMTTPAPALEGEVVDQIKVILAEAGLL</sequence>
<dbReference type="PIRSF" id="PIRSF001365">
    <property type="entry name" value="DHDPS"/>
    <property type="match status" value="1"/>
</dbReference>
<accession>A0ABR8RPY4</accession>
<protein>
    <submittedName>
        <fullName evidence="5">Dihydrodipicolinate synthase family protein</fullName>
    </submittedName>
</protein>
<keyword evidence="6" id="KW-1185">Reference proteome</keyword>
<evidence type="ECO:0000313" key="6">
    <source>
        <dbReference type="Proteomes" id="UP000641803"/>
    </source>
</evidence>
<gene>
    <name evidence="5" type="ORF">H9652_05440</name>
</gene>
<evidence type="ECO:0000256" key="2">
    <source>
        <dbReference type="ARBA" id="ARBA00023239"/>
    </source>
</evidence>
<dbReference type="InterPro" id="IPR002220">
    <property type="entry name" value="DapA-like"/>
</dbReference>
<evidence type="ECO:0000256" key="3">
    <source>
        <dbReference type="ARBA" id="ARBA00023270"/>
    </source>
</evidence>
<comment type="similarity">
    <text evidence="1 4">Belongs to the DapA family.</text>
</comment>
<reference evidence="5 6" key="1">
    <citation type="submission" date="2020-08" db="EMBL/GenBank/DDBJ databases">
        <title>A Genomic Blueprint of the Chicken Gut Microbiome.</title>
        <authorList>
            <person name="Gilroy R."/>
            <person name="Ravi A."/>
            <person name="Getino M."/>
            <person name="Pursley I."/>
            <person name="Horton D.L."/>
            <person name="Alikhan N.-F."/>
            <person name="Baker D."/>
            <person name="Gharbi K."/>
            <person name="Hall N."/>
            <person name="Watson M."/>
            <person name="Adriaenssens E.M."/>
            <person name="Foster-Nyarko E."/>
            <person name="Jarju S."/>
            <person name="Secka A."/>
            <person name="Antonio M."/>
            <person name="Oren A."/>
            <person name="Chaudhuri R."/>
            <person name="La Ragione R.M."/>
            <person name="Hildebrand F."/>
            <person name="Pallen M.J."/>
        </authorList>
    </citation>
    <scope>NUCLEOTIDE SEQUENCE [LARGE SCALE GENOMIC DNA]</scope>
    <source>
        <strain evidence="5 6">Sa4CUA1</strain>
    </source>
</reference>
<dbReference type="InterPro" id="IPR013785">
    <property type="entry name" value="Aldolase_TIM"/>
</dbReference>
<dbReference type="PANTHER" id="PTHR12128:SF66">
    <property type="entry name" value="4-HYDROXY-2-OXOGLUTARATE ALDOLASE, MITOCHONDRIAL"/>
    <property type="match status" value="1"/>
</dbReference>
<proteinExistence type="inferred from homology"/>
<dbReference type="PANTHER" id="PTHR12128">
    <property type="entry name" value="DIHYDRODIPICOLINATE SYNTHASE"/>
    <property type="match status" value="1"/>
</dbReference>
<dbReference type="Pfam" id="PF00701">
    <property type="entry name" value="DHDPS"/>
    <property type="match status" value="1"/>
</dbReference>
<keyword evidence="3" id="KW-0704">Schiff base</keyword>
<comment type="caution">
    <text evidence="5">The sequence shown here is derived from an EMBL/GenBank/DDBJ whole genome shotgun (WGS) entry which is preliminary data.</text>
</comment>
<dbReference type="CDD" id="cd00408">
    <property type="entry name" value="DHDPS-like"/>
    <property type="match status" value="1"/>
</dbReference>
<dbReference type="EMBL" id="JACSQQ010000007">
    <property type="protein sequence ID" value="MBD7949847.1"/>
    <property type="molecule type" value="Genomic_DNA"/>
</dbReference>
<evidence type="ECO:0000256" key="1">
    <source>
        <dbReference type="ARBA" id="ARBA00007592"/>
    </source>
</evidence>
<dbReference type="SUPFAM" id="SSF51569">
    <property type="entry name" value="Aldolase"/>
    <property type="match status" value="1"/>
</dbReference>
<dbReference type="PRINTS" id="PR00146">
    <property type="entry name" value="DHPICSNTHASE"/>
</dbReference>
<name>A0ABR8RPY4_9CELL</name>
<dbReference type="PROSITE" id="PS00666">
    <property type="entry name" value="DHDPS_2"/>
    <property type="match status" value="1"/>
</dbReference>
<organism evidence="5 6">
    <name type="scientific">Oerskovia rustica</name>
    <dbReference type="NCBI Taxonomy" id="2762237"/>
    <lineage>
        <taxon>Bacteria</taxon>
        <taxon>Bacillati</taxon>
        <taxon>Actinomycetota</taxon>
        <taxon>Actinomycetes</taxon>
        <taxon>Micrococcales</taxon>
        <taxon>Cellulomonadaceae</taxon>
        <taxon>Oerskovia</taxon>
    </lineage>
</organism>
<evidence type="ECO:0000256" key="4">
    <source>
        <dbReference type="PIRNR" id="PIRNR001365"/>
    </source>
</evidence>
<dbReference type="InterPro" id="IPR020625">
    <property type="entry name" value="Schiff_base-form_aldolases_AS"/>
</dbReference>